<dbReference type="EMBL" id="JAAMFK010000002">
    <property type="protein sequence ID" value="MBS9338346.1"/>
    <property type="molecule type" value="Genomic_DNA"/>
</dbReference>
<dbReference type="EC" id="5.1.1.3" evidence="2 7"/>
<dbReference type="PROSITE" id="PS00923">
    <property type="entry name" value="ASP_GLU_RACEMASE_1"/>
    <property type="match status" value="1"/>
</dbReference>
<dbReference type="InterPro" id="IPR018187">
    <property type="entry name" value="Asp/Glu_racemase_AS_1"/>
</dbReference>
<dbReference type="InterPro" id="IPR004391">
    <property type="entry name" value="Glu_race"/>
</dbReference>
<feature type="active site" description="Proton donor/acceptor" evidence="7">
    <location>
        <position position="187"/>
    </location>
</feature>
<dbReference type="PANTHER" id="PTHR21198">
    <property type="entry name" value="GLUTAMATE RACEMASE"/>
    <property type="match status" value="1"/>
</dbReference>
<keyword evidence="5 7" id="KW-0413">Isomerase</keyword>
<accession>A0ABS5QYT3</accession>
<comment type="function">
    <text evidence="7">Provides the (R)-glutamate required for cell wall biosynthesis.</text>
</comment>
<sequence length="283" mass="30590">MNNVNHAIGLMDSGIGGLTVLKAAKALLPHESMVFVGDNARNPYGPKSPEEVIEYARQIAGFLVEKHQIKVLAIACNTATACALPVLQDELDIPVIGVIDSGAKAAVEASHNGRIGLIATEGTVQSEKYQQDIASLDPEAQVFAQAEPDFVQFVEKNTYKSKESKQAVQEHLAAFKDDNIDTLILGCTHFPLLTDAIASAVGKDVALVDAGAATATDLADYLKSEGLLRKTTIPQPTYQLYTTGPVDTFAEIANNWLGKGDWKYKHLPVDVLTKENVDWCREE</sequence>
<evidence type="ECO:0000256" key="6">
    <source>
        <dbReference type="ARBA" id="ARBA00023316"/>
    </source>
</evidence>
<feature type="binding site" evidence="7">
    <location>
        <begin position="12"/>
        <end position="13"/>
    </location>
    <ligand>
        <name>substrate</name>
    </ligand>
</feature>
<dbReference type="Proteomes" id="UP001519504">
    <property type="component" value="Unassembled WGS sequence"/>
</dbReference>
<evidence type="ECO:0000256" key="4">
    <source>
        <dbReference type="ARBA" id="ARBA00022984"/>
    </source>
</evidence>
<evidence type="ECO:0000256" key="7">
    <source>
        <dbReference type="HAMAP-Rule" id="MF_00258"/>
    </source>
</evidence>
<dbReference type="PANTHER" id="PTHR21198:SF2">
    <property type="entry name" value="GLUTAMATE RACEMASE"/>
    <property type="match status" value="1"/>
</dbReference>
<gene>
    <name evidence="7" type="primary">murI</name>
    <name evidence="8" type="ORF">G6R29_01685</name>
</gene>
<keyword evidence="3 7" id="KW-0133">Cell shape</keyword>
<name>A0ABS5QYT3_9LACO</name>
<keyword evidence="4 7" id="KW-0573">Peptidoglycan synthesis</keyword>
<dbReference type="Gene3D" id="3.40.50.1860">
    <property type="match status" value="2"/>
</dbReference>
<keyword evidence="6 7" id="KW-0961">Cell wall biogenesis/degradation</keyword>
<evidence type="ECO:0000256" key="2">
    <source>
        <dbReference type="ARBA" id="ARBA00013090"/>
    </source>
</evidence>
<evidence type="ECO:0000313" key="8">
    <source>
        <dbReference type="EMBL" id="MBS9338346.1"/>
    </source>
</evidence>
<feature type="binding site" evidence="7">
    <location>
        <begin position="77"/>
        <end position="78"/>
    </location>
    <ligand>
        <name>substrate</name>
    </ligand>
</feature>
<protein>
    <recommendedName>
        <fullName evidence="2 7">Glutamate racemase</fullName>
        <ecNumber evidence="2 7">5.1.1.3</ecNumber>
    </recommendedName>
</protein>
<dbReference type="NCBIfam" id="TIGR00067">
    <property type="entry name" value="glut_race"/>
    <property type="match status" value="1"/>
</dbReference>
<feature type="binding site" evidence="7">
    <location>
        <begin position="44"/>
        <end position="45"/>
    </location>
    <ligand>
        <name>substrate</name>
    </ligand>
</feature>
<comment type="pathway">
    <text evidence="7">Cell wall biogenesis; peptidoglycan biosynthesis.</text>
</comment>
<comment type="caution">
    <text evidence="8">The sequence shown here is derived from an EMBL/GenBank/DDBJ whole genome shotgun (WGS) entry which is preliminary data.</text>
</comment>
<dbReference type="Pfam" id="PF01177">
    <property type="entry name" value="Asp_Glu_race"/>
    <property type="match status" value="1"/>
</dbReference>
<dbReference type="PROSITE" id="PS00924">
    <property type="entry name" value="ASP_GLU_RACEMASE_2"/>
    <property type="match status" value="1"/>
</dbReference>
<comment type="similarity">
    <text evidence="7">Belongs to the aspartate/glutamate racemases family.</text>
</comment>
<reference evidence="8 9" key="1">
    <citation type="submission" date="2020-02" db="EMBL/GenBank/DDBJ databases">
        <title>Fructobacillus sp. isolated from paper mulberry of Taiwan.</title>
        <authorList>
            <person name="Lin S.-T."/>
        </authorList>
    </citation>
    <scope>NUCLEOTIDE SEQUENCE [LARGE SCALE GENOMIC DNA]</scope>
    <source>
        <strain evidence="8 9">M2-14</strain>
    </source>
</reference>
<dbReference type="InterPro" id="IPR001920">
    <property type="entry name" value="Asp/Glu_race"/>
</dbReference>
<dbReference type="SUPFAM" id="SSF53681">
    <property type="entry name" value="Aspartate/glutamate racemase"/>
    <property type="match status" value="2"/>
</dbReference>
<proteinExistence type="inferred from homology"/>
<keyword evidence="9" id="KW-1185">Reference proteome</keyword>
<dbReference type="RefSeq" id="WP_213808633.1">
    <property type="nucleotide sequence ID" value="NZ_JAAMFK010000002.1"/>
</dbReference>
<evidence type="ECO:0000256" key="1">
    <source>
        <dbReference type="ARBA" id="ARBA00001602"/>
    </source>
</evidence>
<feature type="active site" description="Proton donor/acceptor" evidence="7">
    <location>
        <position position="76"/>
    </location>
</feature>
<comment type="catalytic activity">
    <reaction evidence="1 7">
        <text>L-glutamate = D-glutamate</text>
        <dbReference type="Rhea" id="RHEA:12813"/>
        <dbReference type="ChEBI" id="CHEBI:29985"/>
        <dbReference type="ChEBI" id="CHEBI:29986"/>
        <dbReference type="EC" id="5.1.1.3"/>
    </reaction>
</comment>
<dbReference type="HAMAP" id="MF_00258">
    <property type="entry name" value="Glu_racemase"/>
    <property type="match status" value="1"/>
</dbReference>
<organism evidence="8 9">
    <name type="scientific">Fructobacillus broussonetiae</name>
    <dbReference type="NCBI Taxonomy" id="2713173"/>
    <lineage>
        <taxon>Bacteria</taxon>
        <taxon>Bacillati</taxon>
        <taxon>Bacillota</taxon>
        <taxon>Bacilli</taxon>
        <taxon>Lactobacillales</taxon>
        <taxon>Lactobacillaceae</taxon>
        <taxon>Fructobacillus</taxon>
    </lineage>
</organism>
<evidence type="ECO:0000313" key="9">
    <source>
        <dbReference type="Proteomes" id="UP001519504"/>
    </source>
</evidence>
<feature type="binding site" evidence="7">
    <location>
        <begin position="188"/>
        <end position="189"/>
    </location>
    <ligand>
        <name>substrate</name>
    </ligand>
</feature>
<dbReference type="InterPro" id="IPR033134">
    <property type="entry name" value="Asp/Glu_racemase_AS_2"/>
</dbReference>
<evidence type="ECO:0000256" key="5">
    <source>
        <dbReference type="ARBA" id="ARBA00023235"/>
    </source>
</evidence>
<dbReference type="GO" id="GO:0008881">
    <property type="term" value="F:glutamate racemase activity"/>
    <property type="evidence" value="ECO:0007669"/>
    <property type="project" value="UniProtKB-EC"/>
</dbReference>
<dbReference type="InterPro" id="IPR015942">
    <property type="entry name" value="Asp/Glu/hydantoin_racemase"/>
</dbReference>
<evidence type="ECO:0000256" key="3">
    <source>
        <dbReference type="ARBA" id="ARBA00022960"/>
    </source>
</evidence>